<protein>
    <submittedName>
        <fullName evidence="2">Uncharacterized protein</fullName>
    </submittedName>
</protein>
<keyword evidence="3" id="KW-1185">Reference proteome</keyword>
<evidence type="ECO:0000256" key="1">
    <source>
        <dbReference type="SAM" id="MobiDB-lite"/>
    </source>
</evidence>
<dbReference type="HOGENOM" id="CLU_2629181_0_0_1"/>
<dbReference type="Proteomes" id="UP000008021">
    <property type="component" value="Chromosome 2"/>
</dbReference>
<reference evidence="2" key="1">
    <citation type="submission" date="2015-04" db="UniProtKB">
        <authorList>
            <consortium name="EnsemblPlants"/>
        </authorList>
    </citation>
    <scope>IDENTIFICATION</scope>
</reference>
<name>A0A0E0CQF5_9ORYZ</name>
<organism evidence="2">
    <name type="scientific">Oryza meridionalis</name>
    <dbReference type="NCBI Taxonomy" id="40149"/>
    <lineage>
        <taxon>Eukaryota</taxon>
        <taxon>Viridiplantae</taxon>
        <taxon>Streptophyta</taxon>
        <taxon>Embryophyta</taxon>
        <taxon>Tracheophyta</taxon>
        <taxon>Spermatophyta</taxon>
        <taxon>Magnoliopsida</taxon>
        <taxon>Liliopsida</taxon>
        <taxon>Poales</taxon>
        <taxon>Poaceae</taxon>
        <taxon>BOP clade</taxon>
        <taxon>Oryzoideae</taxon>
        <taxon>Oryzeae</taxon>
        <taxon>Oryzinae</taxon>
        <taxon>Oryza</taxon>
    </lineage>
</organism>
<feature type="region of interest" description="Disordered" evidence="1">
    <location>
        <begin position="37"/>
        <end position="78"/>
    </location>
</feature>
<dbReference type="Gramene" id="OMERI02G28540.1">
    <property type="protein sequence ID" value="OMERI02G28540.1"/>
    <property type="gene ID" value="OMERI02G28540"/>
</dbReference>
<evidence type="ECO:0000313" key="3">
    <source>
        <dbReference type="Proteomes" id="UP000008021"/>
    </source>
</evidence>
<dbReference type="EnsemblPlants" id="OMERI02G28540.1">
    <property type="protein sequence ID" value="OMERI02G28540.1"/>
    <property type="gene ID" value="OMERI02G28540"/>
</dbReference>
<evidence type="ECO:0000313" key="2">
    <source>
        <dbReference type="EnsemblPlants" id="OMERI02G28540.1"/>
    </source>
</evidence>
<dbReference type="AlphaFoldDB" id="A0A0E0CQF5"/>
<reference evidence="2" key="2">
    <citation type="submission" date="2018-05" db="EMBL/GenBank/DDBJ databases">
        <title>OmerRS3 (Oryza meridionalis Reference Sequence Version 3).</title>
        <authorList>
            <person name="Zhang J."/>
            <person name="Kudrna D."/>
            <person name="Lee S."/>
            <person name="Talag J."/>
            <person name="Welchert J."/>
            <person name="Wing R.A."/>
        </authorList>
    </citation>
    <scope>NUCLEOTIDE SEQUENCE [LARGE SCALE GENOMIC DNA]</scope>
    <source>
        <strain evidence="2">cv. OR44</strain>
    </source>
</reference>
<proteinExistence type="predicted"/>
<accession>A0A0E0CQF5</accession>
<sequence length="78" mass="8450">SAFWIDGDAALSISREPSSFLPTRLLLLLLGSTLPSPHPTRAAFSPERAAAKRRRSSPHSPARGGAVSRRFLLRGSRL</sequence>